<reference evidence="1 2" key="1">
    <citation type="submission" date="2013-08" db="EMBL/GenBank/DDBJ databases">
        <authorList>
            <person name="Huang J."/>
            <person name="Wang G."/>
        </authorList>
    </citation>
    <scope>NUCLEOTIDE SEQUENCE [LARGE SCALE GENOMIC DNA]</scope>
    <source>
        <strain evidence="1 2">JSM 076056</strain>
    </source>
</reference>
<dbReference type="STRING" id="1385510.GCA_000425205_01429"/>
<dbReference type="EMBL" id="AVPE01000003">
    <property type="protein sequence ID" value="KGX93319.1"/>
    <property type="molecule type" value="Genomic_DNA"/>
</dbReference>
<dbReference type="RefSeq" id="WP_026799873.1">
    <property type="nucleotide sequence ID" value="NZ_AULI01000005.1"/>
</dbReference>
<evidence type="ECO:0008006" key="3">
    <source>
        <dbReference type="Google" id="ProtNLM"/>
    </source>
</evidence>
<accession>A0A0A5GMU5</accession>
<dbReference type="InterPro" id="IPR019683">
    <property type="entry name" value="SirA"/>
</dbReference>
<dbReference type="eggNOG" id="ENOG5032VMQ">
    <property type="taxonomic scope" value="Bacteria"/>
</dbReference>
<name>A0A0A5GMU5_9BACI</name>
<evidence type="ECO:0000313" key="1">
    <source>
        <dbReference type="EMBL" id="KGX93319.1"/>
    </source>
</evidence>
<sequence>MREYSIYWVEEEFAYHYFHKTSVLYDFFASYKENPQLDQMKSQFRFVTKYIPLELIVEHVSKRISNSVHLSFYPEQSKLRLKKGHQKIELIQASGREIKLYAENIHQAEVLIFDYLRSFHHSFFISDEAYNQFGWIAPIKKEAIL</sequence>
<dbReference type="AlphaFoldDB" id="A0A0A5GMU5"/>
<protein>
    <recommendedName>
        <fullName evidence="3">Sporulation inhibitor of replication protein SirA</fullName>
    </recommendedName>
</protein>
<proteinExistence type="predicted"/>
<gene>
    <name evidence="1" type="ORF">N781_11695</name>
</gene>
<dbReference type="Pfam" id="PF10747">
    <property type="entry name" value="SirA"/>
    <property type="match status" value="1"/>
</dbReference>
<dbReference type="Proteomes" id="UP000030528">
    <property type="component" value="Unassembled WGS sequence"/>
</dbReference>
<dbReference type="InterPro" id="IPR038449">
    <property type="entry name" value="SirA_sf"/>
</dbReference>
<comment type="caution">
    <text evidence="1">The sequence shown here is derived from an EMBL/GenBank/DDBJ whole genome shotgun (WGS) entry which is preliminary data.</text>
</comment>
<organism evidence="1 2">
    <name type="scientific">Pontibacillus halophilus JSM 076056 = DSM 19796</name>
    <dbReference type="NCBI Taxonomy" id="1385510"/>
    <lineage>
        <taxon>Bacteria</taxon>
        <taxon>Bacillati</taxon>
        <taxon>Bacillota</taxon>
        <taxon>Bacilli</taxon>
        <taxon>Bacillales</taxon>
        <taxon>Bacillaceae</taxon>
        <taxon>Pontibacillus</taxon>
    </lineage>
</organism>
<keyword evidence="2" id="KW-1185">Reference proteome</keyword>
<dbReference type="Gene3D" id="3.30.310.250">
    <property type="entry name" value="Sporulation inhibitor of replication protein SirA"/>
    <property type="match status" value="1"/>
</dbReference>
<evidence type="ECO:0000313" key="2">
    <source>
        <dbReference type="Proteomes" id="UP000030528"/>
    </source>
</evidence>